<dbReference type="PROSITE" id="PS00678">
    <property type="entry name" value="WD_REPEATS_1"/>
    <property type="match status" value="3"/>
</dbReference>
<dbReference type="VEuPathDB" id="FungiDB:BD410DRAFT_753717"/>
<dbReference type="EMBL" id="ML170213">
    <property type="protein sequence ID" value="TDL18042.1"/>
    <property type="molecule type" value="Genomic_DNA"/>
</dbReference>
<evidence type="ECO:0000256" key="2">
    <source>
        <dbReference type="ARBA" id="ARBA00022737"/>
    </source>
</evidence>
<sequence length="1022" mass="115006">MPLANGIYKIKNVRTQNYVALRSARNDLVASDHGNRMGEEWEVTSRQNDKYIIQNREFKTFAGSYHRPHHTTELYIKGTEGPYVWEMKEFDDRFTICTTNVVKYWCFEDDQPNSQVVLRGESPGNTYYMWMFDHVGIADESLANVDPSPVTRQSQVFNDKVNREAINEITTFLSEKLPRVRDATFMPEHACLPGTRAGILKTINEWTMAADSIYLLTAPAGAGKSTIAHTVASQAKENGILGGCFFLHRDFNERRDPHMVINSLAFQLAHFDLEIAKNIRNILTSDPDLVSSQSLHNKFSNLIVKPIRNASELKRTILLVIDDLDALHNQNATHSNVRQDFLACIASLEPELPSVLKIFMTSRPEIDVLAEFESFFQCSLVLEGKEIQDDLKKYAINCMTKITRRYRYLGQNWPGSETILELVKKACGLFIWIHTVYLFVMQRDASARLNIVLSSQPSGGAETELDKLYTKALLDHPDMSDSVFYERFQQVVGGIAVLFDPLSSASLDALLNLSFHSDDIVSSLQSFLHITKEHIVQFIHPSFPEFLSDKTRCKNDKLKIEKDVQHCILAKACLTKMHNKLRKNICDLDSSILNTEIVDLNDRLAKNISRDLQYACQYWAHHLGLMSELNADVIELVKSFFQDDLLCWLETLSLLQKTKFTLISINLMEEKLEYYSNANEFPQLLILVQDAKKIVHEFYHLINQSAMHIYNSALPFIPQQTILYKTYFSKWRKLVKVLNGTSLQWSALITVCEGHSHIVTCMAFSPDGLTIVSGSWDKTLRLWDSNSAINKSLQGHKDHVERIAFSPDGSKVVSGSSDHTLCLWNVKSGALILDSLKAHSNSVNCVAFSPDGSHIVSSSVDNTLCLWDANSGVVIRKRLEGHSHLIKCVIFSPDSLKIVSCSCDNTLRLWNVKSGAAIGEPLRGHSEYVICAAFSPDGSMIVSGSWDNTLRLWNGDSGRAIGEPLNGHIDMVQCVAFSPDGSKIVSGSTDKTLRLWDGKSGRAIGEPLRGHSGRVNHITFSS</sequence>
<dbReference type="Gene3D" id="2.80.10.50">
    <property type="match status" value="1"/>
</dbReference>
<gene>
    <name evidence="5" type="ORF">BD410DRAFT_753717</name>
</gene>
<evidence type="ECO:0000313" key="6">
    <source>
        <dbReference type="Proteomes" id="UP000294933"/>
    </source>
</evidence>
<dbReference type="PROSITE" id="PS50294">
    <property type="entry name" value="WD_REPEATS_REGION"/>
    <property type="match status" value="6"/>
</dbReference>
<dbReference type="SUPFAM" id="SSF50978">
    <property type="entry name" value="WD40 repeat-like"/>
    <property type="match status" value="1"/>
</dbReference>
<dbReference type="InterPro" id="IPR015943">
    <property type="entry name" value="WD40/YVTN_repeat-like_dom_sf"/>
</dbReference>
<dbReference type="GO" id="GO:0016226">
    <property type="term" value="P:iron-sulfur cluster assembly"/>
    <property type="evidence" value="ECO:0007669"/>
    <property type="project" value="TreeGrafter"/>
</dbReference>
<name>A0A4Y7PT57_9AGAM</name>
<dbReference type="OrthoDB" id="674604at2759"/>
<feature type="non-terminal residue" evidence="5">
    <location>
        <position position="1022"/>
    </location>
</feature>
<keyword evidence="2" id="KW-0677">Repeat</keyword>
<keyword evidence="6" id="KW-1185">Reference proteome</keyword>
<dbReference type="InterPro" id="IPR036322">
    <property type="entry name" value="WD40_repeat_dom_sf"/>
</dbReference>
<dbReference type="InterPro" id="IPR019775">
    <property type="entry name" value="WD40_repeat_CS"/>
</dbReference>
<feature type="domain" description="AAA+ ATPase" evidence="4">
    <location>
        <begin position="210"/>
        <end position="386"/>
    </location>
</feature>
<dbReference type="Pfam" id="PF24883">
    <property type="entry name" value="NPHP3_N"/>
    <property type="match status" value="1"/>
</dbReference>
<dbReference type="AlphaFoldDB" id="A0A4Y7PT57"/>
<feature type="repeat" description="WD" evidence="3">
    <location>
        <begin position="836"/>
        <end position="877"/>
    </location>
</feature>
<evidence type="ECO:0000256" key="1">
    <source>
        <dbReference type="ARBA" id="ARBA00022574"/>
    </source>
</evidence>
<dbReference type="Gene3D" id="3.40.50.300">
    <property type="entry name" value="P-loop containing nucleotide triphosphate hydrolases"/>
    <property type="match status" value="1"/>
</dbReference>
<dbReference type="PRINTS" id="PR00320">
    <property type="entry name" value="GPROTEINBRPT"/>
</dbReference>
<organism evidence="5 6">
    <name type="scientific">Rickenella mellea</name>
    <dbReference type="NCBI Taxonomy" id="50990"/>
    <lineage>
        <taxon>Eukaryota</taxon>
        <taxon>Fungi</taxon>
        <taxon>Dikarya</taxon>
        <taxon>Basidiomycota</taxon>
        <taxon>Agaricomycotina</taxon>
        <taxon>Agaricomycetes</taxon>
        <taxon>Hymenochaetales</taxon>
        <taxon>Rickenellaceae</taxon>
        <taxon>Rickenella</taxon>
    </lineage>
</organism>
<dbReference type="STRING" id="50990.A0A4Y7PT57"/>
<dbReference type="Proteomes" id="UP000294933">
    <property type="component" value="Unassembled WGS sequence"/>
</dbReference>
<dbReference type="PANTHER" id="PTHR19920">
    <property type="entry name" value="WD40 PROTEIN CIAO1"/>
    <property type="match status" value="1"/>
</dbReference>
<evidence type="ECO:0000313" key="5">
    <source>
        <dbReference type="EMBL" id="TDL18042.1"/>
    </source>
</evidence>
<feature type="repeat" description="WD" evidence="3">
    <location>
        <begin position="965"/>
        <end position="1006"/>
    </location>
</feature>
<feature type="repeat" description="WD" evidence="3">
    <location>
        <begin position="922"/>
        <end position="963"/>
    </location>
</feature>
<feature type="repeat" description="WD" evidence="3">
    <location>
        <begin position="793"/>
        <end position="834"/>
    </location>
</feature>
<evidence type="ECO:0000259" key="4">
    <source>
        <dbReference type="SMART" id="SM00382"/>
    </source>
</evidence>
<dbReference type="SMART" id="SM00382">
    <property type="entry name" value="AAA"/>
    <property type="match status" value="1"/>
</dbReference>
<dbReference type="InterPro" id="IPR027417">
    <property type="entry name" value="P-loop_NTPase"/>
</dbReference>
<evidence type="ECO:0000256" key="3">
    <source>
        <dbReference type="PROSITE-ProRule" id="PRU00221"/>
    </source>
</evidence>
<dbReference type="Pfam" id="PF00400">
    <property type="entry name" value="WD40"/>
    <property type="match status" value="6"/>
</dbReference>
<keyword evidence="1 3" id="KW-0853">WD repeat</keyword>
<reference evidence="5 6" key="1">
    <citation type="submission" date="2018-06" db="EMBL/GenBank/DDBJ databases">
        <title>A transcriptomic atlas of mushroom development highlights an independent origin of complex multicellularity.</title>
        <authorList>
            <consortium name="DOE Joint Genome Institute"/>
            <person name="Krizsan K."/>
            <person name="Almasi E."/>
            <person name="Merenyi Z."/>
            <person name="Sahu N."/>
            <person name="Viragh M."/>
            <person name="Koszo T."/>
            <person name="Mondo S."/>
            <person name="Kiss B."/>
            <person name="Balint B."/>
            <person name="Kues U."/>
            <person name="Barry K."/>
            <person name="Hegedus J.C."/>
            <person name="Henrissat B."/>
            <person name="Johnson J."/>
            <person name="Lipzen A."/>
            <person name="Ohm R."/>
            <person name="Nagy I."/>
            <person name="Pangilinan J."/>
            <person name="Yan J."/>
            <person name="Xiong Y."/>
            <person name="Grigoriev I.V."/>
            <person name="Hibbett D.S."/>
            <person name="Nagy L.G."/>
        </authorList>
    </citation>
    <scope>NUCLEOTIDE SEQUENCE [LARGE SCALE GENOMIC DNA]</scope>
    <source>
        <strain evidence="5 6">SZMC22713</strain>
    </source>
</reference>
<dbReference type="CDD" id="cd00200">
    <property type="entry name" value="WD40"/>
    <property type="match status" value="1"/>
</dbReference>
<dbReference type="Gene3D" id="2.130.10.10">
    <property type="entry name" value="YVTN repeat-like/Quinoprotein amine dehydrogenase"/>
    <property type="match status" value="2"/>
</dbReference>
<dbReference type="InterPro" id="IPR003593">
    <property type="entry name" value="AAA+_ATPase"/>
</dbReference>
<dbReference type="SMART" id="SM00320">
    <property type="entry name" value="WD40"/>
    <property type="match status" value="6"/>
</dbReference>
<dbReference type="InterPro" id="IPR056884">
    <property type="entry name" value="NPHP3-like_N"/>
</dbReference>
<dbReference type="GO" id="GO:0097361">
    <property type="term" value="C:cytosolic [4Fe-4S] assembly targeting complex"/>
    <property type="evidence" value="ECO:0007669"/>
    <property type="project" value="TreeGrafter"/>
</dbReference>
<dbReference type="PANTHER" id="PTHR19920:SF0">
    <property type="entry name" value="CYTOSOLIC IRON-SULFUR PROTEIN ASSEMBLY PROTEIN CIAO1-RELATED"/>
    <property type="match status" value="1"/>
</dbReference>
<feature type="repeat" description="WD" evidence="3">
    <location>
        <begin position="752"/>
        <end position="784"/>
    </location>
</feature>
<dbReference type="PROSITE" id="PS50082">
    <property type="entry name" value="WD_REPEATS_2"/>
    <property type="match status" value="6"/>
</dbReference>
<proteinExistence type="predicted"/>
<dbReference type="SUPFAM" id="SSF52540">
    <property type="entry name" value="P-loop containing nucleoside triphosphate hydrolases"/>
    <property type="match status" value="1"/>
</dbReference>
<protein>
    <recommendedName>
        <fullName evidence="4">AAA+ ATPase domain-containing protein</fullName>
    </recommendedName>
</protein>
<dbReference type="InterPro" id="IPR001680">
    <property type="entry name" value="WD40_rpt"/>
</dbReference>
<accession>A0A4Y7PT57</accession>
<dbReference type="InterPro" id="IPR020472">
    <property type="entry name" value="WD40_PAC1"/>
</dbReference>
<feature type="repeat" description="WD" evidence="3">
    <location>
        <begin position="879"/>
        <end position="920"/>
    </location>
</feature>